<dbReference type="InterPro" id="IPR010982">
    <property type="entry name" value="Lambda_DNA-bd_dom_sf"/>
</dbReference>
<dbReference type="InterPro" id="IPR010744">
    <property type="entry name" value="Phage_CI_N"/>
</dbReference>
<evidence type="ECO:0000256" key="3">
    <source>
        <dbReference type="ARBA" id="ARBA00023163"/>
    </source>
</evidence>
<dbReference type="InterPro" id="IPR036286">
    <property type="entry name" value="LexA/Signal_pep-like_sf"/>
</dbReference>
<dbReference type="InterPro" id="IPR015927">
    <property type="entry name" value="Peptidase_S24_S26A/B/C"/>
</dbReference>
<keyword evidence="1" id="KW-0805">Transcription regulation</keyword>
<dbReference type="Proteomes" id="UP001151079">
    <property type="component" value="Unassembled WGS sequence"/>
</dbReference>
<gene>
    <name evidence="6" type="ORF">OIU83_17615</name>
</gene>
<name>A0A9X2ZKQ7_9FLAO</name>
<dbReference type="Pfam" id="PF00717">
    <property type="entry name" value="Peptidase_S24"/>
    <property type="match status" value="1"/>
</dbReference>
<proteinExistence type="predicted"/>
<dbReference type="PANTHER" id="PTHR40661">
    <property type="match status" value="1"/>
</dbReference>
<dbReference type="EMBL" id="JAOZEW010000020">
    <property type="protein sequence ID" value="MCV9929483.1"/>
    <property type="molecule type" value="Genomic_DNA"/>
</dbReference>
<dbReference type="GO" id="GO:0003677">
    <property type="term" value="F:DNA binding"/>
    <property type="evidence" value="ECO:0007669"/>
    <property type="project" value="UniProtKB-KW"/>
</dbReference>
<dbReference type="AlphaFoldDB" id="A0A9X2ZKQ7"/>
<dbReference type="Gene3D" id="2.10.109.10">
    <property type="entry name" value="Umud Fragment, subunit A"/>
    <property type="match status" value="1"/>
</dbReference>
<dbReference type="PANTHER" id="PTHR40661:SF1">
    <property type="entry name" value="HTH CRO_C1-TYPE DOMAIN-CONTAINING PROTEIN"/>
    <property type="match status" value="1"/>
</dbReference>
<evidence type="ECO:0000256" key="1">
    <source>
        <dbReference type="ARBA" id="ARBA00023015"/>
    </source>
</evidence>
<dbReference type="InterPro" id="IPR039418">
    <property type="entry name" value="LexA-like"/>
</dbReference>
<evidence type="ECO:0000313" key="7">
    <source>
        <dbReference type="Proteomes" id="UP001151079"/>
    </source>
</evidence>
<evidence type="ECO:0000259" key="4">
    <source>
        <dbReference type="Pfam" id="PF00717"/>
    </source>
</evidence>
<comment type="caution">
    <text evidence="6">The sequence shown here is derived from an EMBL/GenBank/DDBJ whole genome shotgun (WGS) entry which is preliminary data.</text>
</comment>
<keyword evidence="7" id="KW-1185">Reference proteome</keyword>
<reference evidence="6" key="1">
    <citation type="submission" date="2022-10" db="EMBL/GenBank/DDBJ databases">
        <title>Two novel species of Flavobacterium.</title>
        <authorList>
            <person name="Liu Q."/>
            <person name="Xin Y.-H."/>
        </authorList>
    </citation>
    <scope>NUCLEOTIDE SEQUENCE</scope>
    <source>
        <strain evidence="6">LS1R49</strain>
    </source>
</reference>
<evidence type="ECO:0000256" key="2">
    <source>
        <dbReference type="ARBA" id="ARBA00023125"/>
    </source>
</evidence>
<sequence>MDKSLILNKIKEYYSFKSNTEFASFLGITPQVLSNWKSRNTFDVELIYTKCLVFNSEWLLTGEEPMLKNPKKSDRTENVISELKYEKKDLLENCTVNEQKEGIPLIPIEAMAGYGGGEMQIMEFESERFVVPTFKGADFLIQVKGSSMYPKYNSGDIVACKKLQLNDLFFQWNKVYVLDTEQGALIKRIDIASDDDHIMIVSDNEKYRPFQLHKSKINAISIVMGVIRLE</sequence>
<organism evidence="6 7">
    <name type="scientific">Flavobacterium shii</name>
    <dbReference type="NCBI Taxonomy" id="2987687"/>
    <lineage>
        <taxon>Bacteria</taxon>
        <taxon>Pseudomonadati</taxon>
        <taxon>Bacteroidota</taxon>
        <taxon>Flavobacteriia</taxon>
        <taxon>Flavobacteriales</taxon>
        <taxon>Flavobacteriaceae</taxon>
        <taxon>Flavobacterium</taxon>
    </lineage>
</organism>
<accession>A0A9X2ZKQ7</accession>
<dbReference type="Gene3D" id="1.10.260.40">
    <property type="entry name" value="lambda repressor-like DNA-binding domains"/>
    <property type="match status" value="1"/>
</dbReference>
<dbReference type="GO" id="GO:0045892">
    <property type="term" value="P:negative regulation of DNA-templated transcription"/>
    <property type="evidence" value="ECO:0007669"/>
    <property type="project" value="InterPro"/>
</dbReference>
<dbReference type="Pfam" id="PF07022">
    <property type="entry name" value="Phage_CI_repr"/>
    <property type="match status" value="1"/>
</dbReference>
<dbReference type="CDD" id="cd06529">
    <property type="entry name" value="S24_LexA-like"/>
    <property type="match status" value="1"/>
</dbReference>
<keyword evidence="2" id="KW-0238">DNA-binding</keyword>
<protein>
    <submittedName>
        <fullName evidence="6">Helix-turn-helix domain-containing protein</fullName>
    </submittedName>
</protein>
<feature type="domain" description="Peptidase S24/S26A/S26B/S26C" evidence="4">
    <location>
        <begin position="127"/>
        <end position="220"/>
    </location>
</feature>
<evidence type="ECO:0000259" key="5">
    <source>
        <dbReference type="Pfam" id="PF07022"/>
    </source>
</evidence>
<keyword evidence="3" id="KW-0804">Transcription</keyword>
<dbReference type="SUPFAM" id="SSF51306">
    <property type="entry name" value="LexA/Signal peptidase"/>
    <property type="match status" value="1"/>
</dbReference>
<evidence type="ECO:0000313" key="6">
    <source>
        <dbReference type="EMBL" id="MCV9929483.1"/>
    </source>
</evidence>
<dbReference type="RefSeq" id="WP_264207569.1">
    <property type="nucleotide sequence ID" value="NZ_JAOZEW010000020.1"/>
</dbReference>
<feature type="domain" description="Bacteriophage CI repressor N-terminal" evidence="5">
    <location>
        <begin position="7"/>
        <end position="66"/>
    </location>
</feature>